<dbReference type="Gene3D" id="1.10.10.2830">
    <property type="match status" value="1"/>
</dbReference>
<evidence type="ECO:0000256" key="1">
    <source>
        <dbReference type="ARBA" id="ARBA00006295"/>
    </source>
</evidence>
<dbReference type="KEGG" id="tdf:H9L22_14505"/>
<dbReference type="GO" id="GO:0045881">
    <property type="term" value="P:positive regulation of sporulation resulting in formation of a cellular spore"/>
    <property type="evidence" value="ECO:0007669"/>
    <property type="project" value="TreeGrafter"/>
</dbReference>
<dbReference type="CDD" id="cd16393">
    <property type="entry name" value="SPO0J_N"/>
    <property type="match status" value="1"/>
</dbReference>
<keyword evidence="3" id="KW-0238">DNA-binding</keyword>
<dbReference type="Proteomes" id="UP000516117">
    <property type="component" value="Chromosome"/>
</dbReference>
<dbReference type="InterPro" id="IPR004437">
    <property type="entry name" value="ParB/RepB/Spo0J"/>
</dbReference>
<dbReference type="PANTHER" id="PTHR33375:SF1">
    <property type="entry name" value="CHROMOSOME-PARTITIONING PROTEIN PARB-RELATED"/>
    <property type="match status" value="1"/>
</dbReference>
<keyword evidence="7" id="KW-1185">Reference proteome</keyword>
<feature type="domain" description="ParB-like N-terminal" evidence="5">
    <location>
        <begin position="35"/>
        <end position="125"/>
    </location>
</feature>
<reference evidence="6 7" key="1">
    <citation type="submission" date="2020-08" db="EMBL/GenBank/DDBJ databases">
        <title>Genome sequence of Tessaracoccus defluvii JCM 17540T.</title>
        <authorList>
            <person name="Hyun D.-W."/>
            <person name="Bae J.-W."/>
        </authorList>
    </citation>
    <scope>NUCLEOTIDE SEQUENCE [LARGE SCALE GENOMIC DNA]</scope>
    <source>
        <strain evidence="6 7">JCM 17540</strain>
    </source>
</reference>
<evidence type="ECO:0000256" key="4">
    <source>
        <dbReference type="SAM" id="MobiDB-lite"/>
    </source>
</evidence>
<dbReference type="AlphaFoldDB" id="A0A7H0H4D7"/>
<dbReference type="EMBL" id="CP060789">
    <property type="protein sequence ID" value="QNP55403.1"/>
    <property type="molecule type" value="Genomic_DNA"/>
</dbReference>
<name>A0A7H0H4D7_9ACTN</name>
<dbReference type="Gene3D" id="3.90.1530.30">
    <property type="match status" value="1"/>
</dbReference>
<accession>A0A7H0H4D7</accession>
<evidence type="ECO:0000313" key="6">
    <source>
        <dbReference type="EMBL" id="QNP55403.1"/>
    </source>
</evidence>
<gene>
    <name evidence="6" type="ORF">H9L22_14505</name>
</gene>
<organism evidence="6 7">
    <name type="scientific">Tessaracoccus defluvii</name>
    <dbReference type="NCBI Taxonomy" id="1285901"/>
    <lineage>
        <taxon>Bacteria</taxon>
        <taxon>Bacillati</taxon>
        <taxon>Actinomycetota</taxon>
        <taxon>Actinomycetes</taxon>
        <taxon>Propionibacteriales</taxon>
        <taxon>Propionibacteriaceae</taxon>
        <taxon>Tessaracoccus</taxon>
    </lineage>
</organism>
<comment type="similarity">
    <text evidence="1">Belongs to the ParB family.</text>
</comment>
<dbReference type="RefSeq" id="WP_187720534.1">
    <property type="nucleotide sequence ID" value="NZ_BAABBL010000011.1"/>
</dbReference>
<dbReference type="SUPFAM" id="SSF109709">
    <property type="entry name" value="KorB DNA-binding domain-like"/>
    <property type="match status" value="1"/>
</dbReference>
<proteinExistence type="inferred from homology"/>
<evidence type="ECO:0000256" key="3">
    <source>
        <dbReference type="ARBA" id="ARBA00023125"/>
    </source>
</evidence>
<dbReference type="NCBIfam" id="TIGR00180">
    <property type="entry name" value="parB_part"/>
    <property type="match status" value="1"/>
</dbReference>
<dbReference type="GO" id="GO:0003677">
    <property type="term" value="F:DNA binding"/>
    <property type="evidence" value="ECO:0007669"/>
    <property type="project" value="UniProtKB-KW"/>
</dbReference>
<dbReference type="GO" id="GO:0007059">
    <property type="term" value="P:chromosome segregation"/>
    <property type="evidence" value="ECO:0007669"/>
    <property type="project" value="UniProtKB-KW"/>
</dbReference>
<evidence type="ECO:0000256" key="2">
    <source>
        <dbReference type="ARBA" id="ARBA00022829"/>
    </source>
</evidence>
<dbReference type="Pfam" id="PF23552">
    <property type="entry name" value="ParB_C"/>
    <property type="match status" value="1"/>
</dbReference>
<feature type="region of interest" description="Disordered" evidence="4">
    <location>
        <begin position="229"/>
        <end position="252"/>
    </location>
</feature>
<feature type="compositionally biased region" description="Low complexity" evidence="4">
    <location>
        <begin position="233"/>
        <end position="243"/>
    </location>
</feature>
<dbReference type="PANTHER" id="PTHR33375">
    <property type="entry name" value="CHROMOSOME-PARTITIONING PROTEIN PARB-RELATED"/>
    <property type="match status" value="1"/>
</dbReference>
<dbReference type="FunFam" id="1.10.10.2830:FF:000001">
    <property type="entry name" value="Chromosome partitioning protein ParB"/>
    <property type="match status" value="1"/>
</dbReference>
<dbReference type="Pfam" id="PF17762">
    <property type="entry name" value="HTH_ParB"/>
    <property type="match status" value="1"/>
</dbReference>
<dbReference type="SUPFAM" id="SSF110849">
    <property type="entry name" value="ParB/Sulfiredoxin"/>
    <property type="match status" value="1"/>
</dbReference>
<dbReference type="InterPro" id="IPR036086">
    <property type="entry name" value="ParB/Sulfiredoxin_sf"/>
</dbReference>
<dbReference type="InterPro" id="IPR050336">
    <property type="entry name" value="Chromosome_partition/occlusion"/>
</dbReference>
<keyword evidence="2" id="KW-0159">Chromosome partition</keyword>
<evidence type="ECO:0000259" key="5">
    <source>
        <dbReference type="SMART" id="SM00470"/>
    </source>
</evidence>
<sequence length="297" mass="32439">MAATRQTGLGRGLGDLFAKTDGESEEALKDGSTFAEIPLTQISPNPQQPRTIFDEEDLSELAASVGEFGVLQPIVVRKAGRSRFEIVMGERRWRASKLAGRETIPAIVRGTDDTDLLRDALLENLHRADLNAIEEAHAYAQLLADFGCTKEELSQRIHRSRPQISNTLRLLNLPTRVQSKVAAGVISAGHARALLGLTDPELQEHLAERIVAEGLSVRSTEEIVAMGRGTGASGRTRTPRGPRQLSEREHDLGSRLSDHFDTRVKVNIGRNKGKITIEFASGDDLDRIVAILDGTTI</sequence>
<dbReference type="InterPro" id="IPR041468">
    <property type="entry name" value="HTH_ParB/Spo0J"/>
</dbReference>
<evidence type="ECO:0000313" key="7">
    <source>
        <dbReference type="Proteomes" id="UP000516117"/>
    </source>
</evidence>
<protein>
    <submittedName>
        <fullName evidence="6">ParB/RepB/Spo0J family partition protein</fullName>
    </submittedName>
</protein>
<dbReference type="InterPro" id="IPR057240">
    <property type="entry name" value="ParB_dimer_C"/>
</dbReference>
<dbReference type="InterPro" id="IPR003115">
    <property type="entry name" value="ParB_N"/>
</dbReference>
<dbReference type="Pfam" id="PF02195">
    <property type="entry name" value="ParB_N"/>
    <property type="match status" value="1"/>
</dbReference>
<dbReference type="GO" id="GO:0005694">
    <property type="term" value="C:chromosome"/>
    <property type="evidence" value="ECO:0007669"/>
    <property type="project" value="TreeGrafter"/>
</dbReference>
<dbReference type="FunFam" id="3.90.1530.30:FF:000001">
    <property type="entry name" value="Chromosome partitioning protein ParB"/>
    <property type="match status" value="1"/>
</dbReference>
<dbReference type="SMART" id="SM00470">
    <property type="entry name" value="ParB"/>
    <property type="match status" value="1"/>
</dbReference>